<dbReference type="GO" id="GO:0006352">
    <property type="term" value="P:DNA-templated transcription initiation"/>
    <property type="evidence" value="ECO:0007669"/>
    <property type="project" value="InterPro"/>
</dbReference>
<dbReference type="AlphaFoldDB" id="A0A3E4N555"/>
<keyword evidence="3" id="KW-0731">Sigma factor</keyword>
<dbReference type="InterPro" id="IPR007627">
    <property type="entry name" value="RNA_pol_sigma70_r2"/>
</dbReference>
<dbReference type="NCBIfam" id="TIGR02985">
    <property type="entry name" value="Sig70_bacteroi1"/>
    <property type="match status" value="1"/>
</dbReference>
<evidence type="ECO:0000313" key="9">
    <source>
        <dbReference type="Proteomes" id="UP000260780"/>
    </source>
</evidence>
<dbReference type="PANTHER" id="PTHR43133">
    <property type="entry name" value="RNA POLYMERASE ECF-TYPE SIGMA FACTO"/>
    <property type="match status" value="1"/>
</dbReference>
<dbReference type="InterPro" id="IPR013325">
    <property type="entry name" value="RNA_pol_sigma_r2"/>
</dbReference>
<accession>A0A3E4N555</accession>
<evidence type="ECO:0000259" key="6">
    <source>
        <dbReference type="Pfam" id="PF08281"/>
    </source>
</evidence>
<evidence type="ECO:0000313" key="7">
    <source>
        <dbReference type="EMBL" id="RGK56791.1"/>
    </source>
</evidence>
<protein>
    <submittedName>
        <fullName evidence="7">RNA polymerase sigma-70 factor</fullName>
    </submittedName>
</protein>
<keyword evidence="2" id="KW-0805">Transcription regulation</keyword>
<dbReference type="InterPro" id="IPR014327">
    <property type="entry name" value="RNA_pol_sigma70_bacteroid"/>
</dbReference>
<proteinExistence type="inferred from homology"/>
<dbReference type="Pfam" id="PF04542">
    <property type="entry name" value="Sigma70_r2"/>
    <property type="match status" value="1"/>
</dbReference>
<evidence type="ECO:0000256" key="3">
    <source>
        <dbReference type="ARBA" id="ARBA00023082"/>
    </source>
</evidence>
<dbReference type="PANTHER" id="PTHR43133:SF46">
    <property type="entry name" value="RNA POLYMERASE SIGMA-70 FACTOR ECF SUBFAMILY"/>
    <property type="match status" value="1"/>
</dbReference>
<dbReference type="Proteomes" id="UP000260780">
    <property type="component" value="Unassembled WGS sequence"/>
</dbReference>
<comment type="similarity">
    <text evidence="1">Belongs to the sigma-70 factor family. ECF subfamily.</text>
</comment>
<dbReference type="InterPro" id="IPR000792">
    <property type="entry name" value="Tscrpt_reg_LuxR_C"/>
</dbReference>
<keyword evidence="10" id="KW-1185">Reference proteome</keyword>
<name>A0A3E4N555_9BACT</name>
<dbReference type="Gene3D" id="1.10.10.10">
    <property type="entry name" value="Winged helix-like DNA-binding domain superfamily/Winged helix DNA-binding domain"/>
    <property type="match status" value="1"/>
</dbReference>
<dbReference type="NCBIfam" id="TIGR02937">
    <property type="entry name" value="sigma70-ECF"/>
    <property type="match status" value="1"/>
</dbReference>
<dbReference type="EMBL" id="QSQT01000008">
    <property type="protein sequence ID" value="RGK56791.1"/>
    <property type="molecule type" value="Genomic_DNA"/>
</dbReference>
<evidence type="ECO:0000256" key="2">
    <source>
        <dbReference type="ARBA" id="ARBA00023015"/>
    </source>
</evidence>
<dbReference type="RefSeq" id="WP_117671587.1">
    <property type="nucleotide sequence ID" value="NZ_CABOGR010000008.1"/>
</dbReference>
<comment type="caution">
    <text evidence="7">The sequence shown here is derived from an EMBL/GenBank/DDBJ whole genome shotgun (WGS) entry which is preliminary data.</text>
</comment>
<evidence type="ECO:0000256" key="4">
    <source>
        <dbReference type="ARBA" id="ARBA00023163"/>
    </source>
</evidence>
<dbReference type="InterPro" id="IPR036388">
    <property type="entry name" value="WH-like_DNA-bd_sf"/>
</dbReference>
<gene>
    <name evidence="8" type="ORF">DXC17_16905</name>
    <name evidence="7" type="ORF">DXD04_05540</name>
</gene>
<dbReference type="Pfam" id="PF08281">
    <property type="entry name" value="Sigma70_r4_2"/>
    <property type="match status" value="1"/>
</dbReference>
<evidence type="ECO:0000259" key="5">
    <source>
        <dbReference type="Pfam" id="PF04542"/>
    </source>
</evidence>
<feature type="domain" description="RNA polymerase sigma-70 region 2" evidence="5">
    <location>
        <begin position="23"/>
        <end position="86"/>
    </location>
</feature>
<sequence>MENEKEILLRLSEGDEKAFRHIFRTYYSKVKSFSYGFLKDRDEAEELTQMIFIKLWEKKEAFASVNNFDSYMFTLSKYTIFNYIEARHIIPVEIDDVPDVSDTTTPYDEIVANDLKLLVDLTVSEMPPQRKQIFHLSRQEGLTNDEIAVKLGIQKKTVENHLNLALKELRNVIGFIVITYIMLME</sequence>
<keyword evidence="4" id="KW-0804">Transcription</keyword>
<evidence type="ECO:0000313" key="8">
    <source>
        <dbReference type="EMBL" id="RGM34254.1"/>
    </source>
</evidence>
<dbReference type="PRINTS" id="PR00038">
    <property type="entry name" value="HTHLUXR"/>
</dbReference>
<dbReference type="InterPro" id="IPR014284">
    <property type="entry name" value="RNA_pol_sigma-70_dom"/>
</dbReference>
<feature type="domain" description="RNA polymerase sigma factor 70 region 4 type 2" evidence="6">
    <location>
        <begin position="119"/>
        <end position="169"/>
    </location>
</feature>
<dbReference type="EMBL" id="QSTF01000074">
    <property type="protein sequence ID" value="RGM34254.1"/>
    <property type="molecule type" value="Genomic_DNA"/>
</dbReference>
<dbReference type="SUPFAM" id="SSF88659">
    <property type="entry name" value="Sigma3 and sigma4 domains of RNA polymerase sigma factors"/>
    <property type="match status" value="1"/>
</dbReference>
<dbReference type="Gene3D" id="1.10.1740.10">
    <property type="match status" value="1"/>
</dbReference>
<dbReference type="GO" id="GO:0016987">
    <property type="term" value="F:sigma factor activity"/>
    <property type="evidence" value="ECO:0007669"/>
    <property type="project" value="UniProtKB-KW"/>
</dbReference>
<dbReference type="GO" id="GO:0003677">
    <property type="term" value="F:DNA binding"/>
    <property type="evidence" value="ECO:0007669"/>
    <property type="project" value="InterPro"/>
</dbReference>
<dbReference type="InterPro" id="IPR013249">
    <property type="entry name" value="RNA_pol_sigma70_r4_t2"/>
</dbReference>
<reference evidence="9 10" key="1">
    <citation type="submission" date="2018-08" db="EMBL/GenBank/DDBJ databases">
        <title>A genome reference for cultivated species of the human gut microbiota.</title>
        <authorList>
            <person name="Zou Y."/>
            <person name="Xue W."/>
            <person name="Luo G."/>
        </authorList>
    </citation>
    <scope>NUCLEOTIDE SEQUENCE [LARGE SCALE GENOMIC DNA]</scope>
    <source>
        <strain evidence="8 9">OM08-14</strain>
        <strain evidence="7 10">TF10-3AC</strain>
    </source>
</reference>
<evidence type="ECO:0000313" key="10">
    <source>
        <dbReference type="Proteomes" id="UP000260862"/>
    </source>
</evidence>
<dbReference type="InterPro" id="IPR013324">
    <property type="entry name" value="RNA_pol_sigma_r3/r4-like"/>
</dbReference>
<organism evidence="7 10">
    <name type="scientific">Phocaeicola plebeius</name>
    <dbReference type="NCBI Taxonomy" id="310297"/>
    <lineage>
        <taxon>Bacteria</taxon>
        <taxon>Pseudomonadati</taxon>
        <taxon>Bacteroidota</taxon>
        <taxon>Bacteroidia</taxon>
        <taxon>Bacteroidales</taxon>
        <taxon>Bacteroidaceae</taxon>
        <taxon>Phocaeicola</taxon>
    </lineage>
</organism>
<dbReference type="Proteomes" id="UP000260862">
    <property type="component" value="Unassembled WGS sequence"/>
</dbReference>
<evidence type="ECO:0000256" key="1">
    <source>
        <dbReference type="ARBA" id="ARBA00010641"/>
    </source>
</evidence>
<dbReference type="InterPro" id="IPR039425">
    <property type="entry name" value="RNA_pol_sigma-70-like"/>
</dbReference>
<dbReference type="SUPFAM" id="SSF88946">
    <property type="entry name" value="Sigma2 domain of RNA polymerase sigma factors"/>
    <property type="match status" value="1"/>
</dbReference>